<dbReference type="Proteomes" id="UP001272242">
    <property type="component" value="Unassembled WGS sequence"/>
</dbReference>
<feature type="signal peptide" evidence="1">
    <location>
        <begin position="1"/>
        <end position="18"/>
    </location>
</feature>
<feature type="domain" description="Lipocalin-like" evidence="2">
    <location>
        <begin position="49"/>
        <end position="111"/>
    </location>
</feature>
<gene>
    <name evidence="3" type="ORF">R5W23_000122</name>
</gene>
<evidence type="ECO:0000256" key="1">
    <source>
        <dbReference type="SAM" id="SignalP"/>
    </source>
</evidence>
<keyword evidence="1" id="KW-0732">Signal</keyword>
<name>A0ABU5ET01_9BACT</name>
<proteinExistence type="predicted"/>
<sequence>MRWIPLAGLVLAFSTAEAAPVPKHLMKDKQIDPAKLVGKWTPKEKPELGTVEFTRDGKIVMEFSGLNGETGRSDGVYKVEKNELTETYDCPGGSEPLTRTISELTDTDLVLTNKDGVKWPMVRVKGK</sequence>
<dbReference type="RefSeq" id="WP_320684648.1">
    <property type="nucleotide sequence ID" value="NZ_JAXBLV010000001.1"/>
</dbReference>
<dbReference type="Pfam" id="PF13648">
    <property type="entry name" value="Lipocalin_4"/>
    <property type="match status" value="1"/>
</dbReference>
<dbReference type="InterPro" id="IPR024311">
    <property type="entry name" value="Lipocalin-like"/>
</dbReference>
<protein>
    <recommendedName>
        <fullName evidence="2">Lipocalin-like domain-containing protein</fullName>
    </recommendedName>
</protein>
<comment type="caution">
    <text evidence="3">The sequence shown here is derived from an EMBL/GenBank/DDBJ whole genome shotgun (WGS) entry which is preliminary data.</text>
</comment>
<keyword evidence="4" id="KW-1185">Reference proteome</keyword>
<evidence type="ECO:0000259" key="2">
    <source>
        <dbReference type="Pfam" id="PF13648"/>
    </source>
</evidence>
<feature type="chain" id="PRO_5046433442" description="Lipocalin-like domain-containing protein" evidence="1">
    <location>
        <begin position="19"/>
        <end position="127"/>
    </location>
</feature>
<evidence type="ECO:0000313" key="3">
    <source>
        <dbReference type="EMBL" id="MDY3557595.1"/>
    </source>
</evidence>
<organism evidence="3 4">
    <name type="scientific">Gemmata algarum</name>
    <dbReference type="NCBI Taxonomy" id="2975278"/>
    <lineage>
        <taxon>Bacteria</taxon>
        <taxon>Pseudomonadati</taxon>
        <taxon>Planctomycetota</taxon>
        <taxon>Planctomycetia</taxon>
        <taxon>Gemmatales</taxon>
        <taxon>Gemmataceae</taxon>
        <taxon>Gemmata</taxon>
    </lineage>
</organism>
<accession>A0ABU5ET01</accession>
<reference evidence="4" key="1">
    <citation type="journal article" date="2023" name="Mar. Drugs">
        <title>Gemmata algarum, a Novel Planctomycete Isolated from an Algal Mat, Displays Antimicrobial Activity.</title>
        <authorList>
            <person name="Kumar G."/>
            <person name="Kallscheuer N."/>
            <person name="Kashif M."/>
            <person name="Ahamad S."/>
            <person name="Jagadeeshwari U."/>
            <person name="Pannikurungottu S."/>
            <person name="Haufschild T."/>
            <person name="Kabuu M."/>
            <person name="Sasikala C."/>
            <person name="Jogler C."/>
            <person name="Ramana C."/>
        </authorList>
    </citation>
    <scope>NUCLEOTIDE SEQUENCE [LARGE SCALE GENOMIC DNA]</scope>
    <source>
        <strain evidence="4">JC673</strain>
    </source>
</reference>
<evidence type="ECO:0000313" key="4">
    <source>
        <dbReference type="Proteomes" id="UP001272242"/>
    </source>
</evidence>
<dbReference type="EMBL" id="JAXBLV010000001">
    <property type="protein sequence ID" value="MDY3557595.1"/>
    <property type="molecule type" value="Genomic_DNA"/>
</dbReference>